<evidence type="ECO:0000313" key="5">
    <source>
        <dbReference type="EMBL" id="RXI39897.1"/>
    </source>
</evidence>
<protein>
    <submittedName>
        <fullName evidence="5">DNA recombination protein RmuC</fullName>
    </submittedName>
</protein>
<comment type="similarity">
    <text evidence="2">Belongs to the RmuC family.</text>
</comment>
<comment type="function">
    <text evidence="1">Involved in DNA recombination.</text>
</comment>
<dbReference type="Proteomes" id="UP000290378">
    <property type="component" value="Unassembled WGS sequence"/>
</dbReference>
<dbReference type="GO" id="GO:0006310">
    <property type="term" value="P:DNA recombination"/>
    <property type="evidence" value="ECO:0007669"/>
    <property type="project" value="UniProtKB-KW"/>
</dbReference>
<dbReference type="RefSeq" id="WP_129013899.1">
    <property type="nucleotide sequence ID" value="NZ_CBCSEI010000006.1"/>
</dbReference>
<evidence type="ECO:0000256" key="2">
    <source>
        <dbReference type="ARBA" id="ARBA00009840"/>
    </source>
</evidence>
<dbReference type="Pfam" id="PF02646">
    <property type="entry name" value="RmuC"/>
    <property type="match status" value="1"/>
</dbReference>
<evidence type="ECO:0000256" key="3">
    <source>
        <dbReference type="ARBA" id="ARBA00023054"/>
    </source>
</evidence>
<dbReference type="InterPro" id="IPR003798">
    <property type="entry name" value="DNA_recombination_RmuC"/>
</dbReference>
<evidence type="ECO:0000256" key="1">
    <source>
        <dbReference type="ARBA" id="ARBA00003416"/>
    </source>
</evidence>
<gene>
    <name evidence="5" type="ORF">CP963_09320</name>
</gene>
<comment type="caution">
    <text evidence="5">The sequence shown here is derived from an EMBL/GenBank/DDBJ whole genome shotgun (WGS) entry which is preliminary data.</text>
</comment>
<proteinExistence type="inferred from homology"/>
<dbReference type="EMBL" id="NXII01000012">
    <property type="protein sequence ID" value="RXI39897.1"/>
    <property type="molecule type" value="Genomic_DNA"/>
</dbReference>
<dbReference type="AlphaFoldDB" id="A0A6M8NF79"/>
<dbReference type="PANTHER" id="PTHR30563">
    <property type="entry name" value="DNA RECOMBINATION PROTEIN RMUC"/>
    <property type="match status" value="1"/>
</dbReference>
<dbReference type="PANTHER" id="PTHR30563:SF0">
    <property type="entry name" value="DNA RECOMBINATION PROTEIN RMUC"/>
    <property type="match status" value="1"/>
</dbReference>
<keyword evidence="3" id="KW-0175">Coiled coil</keyword>
<evidence type="ECO:0000313" key="6">
    <source>
        <dbReference type="Proteomes" id="UP000290378"/>
    </source>
</evidence>
<organism evidence="5 6">
    <name type="scientific">Arcobacter cloacae</name>
    <dbReference type="NCBI Taxonomy" id="1054034"/>
    <lineage>
        <taxon>Bacteria</taxon>
        <taxon>Pseudomonadati</taxon>
        <taxon>Campylobacterota</taxon>
        <taxon>Epsilonproteobacteria</taxon>
        <taxon>Campylobacterales</taxon>
        <taxon>Arcobacteraceae</taxon>
        <taxon>Arcobacter</taxon>
    </lineage>
</organism>
<evidence type="ECO:0000256" key="4">
    <source>
        <dbReference type="ARBA" id="ARBA00023172"/>
    </source>
</evidence>
<sequence length="406" mass="46877">MIEINYLLLIAIFFFLFVFFAFIIYFIKQKYENQILSIEKYYELKFANLKELSRTKEENFNEKITLLEDSKKELKLEFENLANRLFEENQKKSNINLTQVLSSFKDQLDSFGKRVNDIHNEETKQRISLLTEIKNLKELNNQISTDAINLTKALKGQNKTQGDWGEMILSSILEQTGLREGKEYSVQGSFTDNEGKKLRPDVIVHLPSNKDIIIDSKVSLSAYINYCKTENEEQKQLASKELVKSITSHIKGLSLKRYEDIKGVRTLDFVLMFIPVEGAYILATSNDDNIFKLAFENNIMLVSPSTLYVTLRTIENIWRNEHQNENALLISKKAADLYDKFAAFVADIEDIGLNINRTQKAYDNAINKLSVGNGNLIRRAEEFLYLGVKPKKEISNKLSNSKNIEE</sequence>
<reference evidence="5 6" key="1">
    <citation type="submission" date="2017-09" db="EMBL/GenBank/DDBJ databases">
        <title>Genomics of the genus Arcobacter.</title>
        <authorList>
            <person name="Perez-Cataluna A."/>
            <person name="Figueras M.J."/>
            <person name="Salas-Masso N."/>
        </authorList>
    </citation>
    <scope>NUCLEOTIDE SEQUENCE [LARGE SCALE GENOMIC DNA]</scope>
    <source>
        <strain evidence="5 6">CECT 7834</strain>
    </source>
</reference>
<keyword evidence="4" id="KW-0233">DNA recombination</keyword>
<keyword evidence="6" id="KW-1185">Reference proteome</keyword>
<name>A0A6M8NF79_9BACT</name>
<accession>A0A6M8NF79</accession>